<evidence type="ECO:0000256" key="3">
    <source>
        <dbReference type="ARBA" id="ARBA00023203"/>
    </source>
</evidence>
<evidence type="ECO:0000256" key="1">
    <source>
        <dbReference type="ARBA" id="ARBA00009795"/>
    </source>
</evidence>
<feature type="compositionally biased region" description="Basic and acidic residues" evidence="5">
    <location>
        <begin position="24"/>
        <end position="41"/>
    </location>
</feature>
<feature type="compositionally biased region" description="Acidic residues" evidence="5">
    <location>
        <begin position="350"/>
        <end position="359"/>
    </location>
</feature>
<keyword evidence="2" id="KW-0677">Repeat</keyword>
<protein>
    <recommendedName>
        <fullName evidence="8">Phosphatase and actin regulator</fullName>
    </recommendedName>
</protein>
<feature type="region of interest" description="Disordered" evidence="5">
    <location>
        <begin position="177"/>
        <end position="201"/>
    </location>
</feature>
<keyword evidence="7" id="KW-1185">Reference proteome</keyword>
<dbReference type="Gene3D" id="6.10.140.1750">
    <property type="match status" value="1"/>
</dbReference>
<dbReference type="Pfam" id="PF02755">
    <property type="entry name" value="RPEL"/>
    <property type="match status" value="3"/>
</dbReference>
<feature type="region of interest" description="Disordered" evidence="5">
    <location>
        <begin position="1"/>
        <end position="63"/>
    </location>
</feature>
<evidence type="ECO:0000313" key="6">
    <source>
        <dbReference type="EMBL" id="KAL3867752.1"/>
    </source>
</evidence>
<evidence type="ECO:0008006" key="8">
    <source>
        <dbReference type="Google" id="ProtNLM"/>
    </source>
</evidence>
<dbReference type="Gene3D" id="6.10.140.2130">
    <property type="match status" value="1"/>
</dbReference>
<sequence>MDTKTEESANTVFPRHRSNSDPQPRLDEAVIPRKEKKKNGDLKNTSMGNSMTVTPSHERKSKLSAFGKLFKPWKWKRKKKSEKIEKTVHELERKISVRSTRDELIKKGVLKERFEDPVPEVPSEHYNQSEITASEQVLQKSEANVKHVNGQVASQDLRKGEGDQAVISINKALEDNCDTSEIKFQDDPELPDNSDSEPSNTITTKAEITPVYSHTIDLPSEPTVTTQENSSATTASQALTTTVTSQSRPVIISSNPQQIIPYEPLPQPEPVAPQNTSFVDSPRPGARDSPKFAIKESAGSGSAESPRLGNRVTESPRLGPKESSRAGVSFDNVIVMIDQDKQEEPQDFSSESDDEDEEVSSFSDLTKPFETIPAKEPDLTLQPKKSALKMRPDDSTKVNTTTRESGSAPTLPAGPTSDPPPVPSPRTTPVTAPVPKPRPRLIFNRGANENKENIPVQPVYTSELPDPPKYASTYQHDDDSSSDDEEIKYRDEEEHLSSLATKVARQDSLARFLSNRPSHQELVEKNIIPAKTEQEIHEDRQAIGSKLIRRLSLRPTPEELQQRHILLSQTNEDREKEKEEKKRYLIRKLSFRPTIEELKERKIIKFNDYIEVTDAEEYDRRADKPWTRLTPRDKAAIRKELNEFKSKEMAVHEESKHLTR</sequence>
<feature type="compositionally biased region" description="Polar residues" evidence="5">
    <location>
        <begin position="397"/>
        <end position="408"/>
    </location>
</feature>
<dbReference type="EMBL" id="JBJQND010000008">
    <property type="protein sequence ID" value="KAL3867752.1"/>
    <property type="molecule type" value="Genomic_DNA"/>
</dbReference>
<feature type="repeat" description="RPEL" evidence="4">
    <location>
        <begin position="583"/>
        <end position="608"/>
    </location>
</feature>
<feature type="repeat" description="RPEL" evidence="4">
    <location>
        <begin position="545"/>
        <end position="570"/>
    </location>
</feature>
<evidence type="ECO:0000256" key="2">
    <source>
        <dbReference type="ARBA" id="ARBA00022737"/>
    </source>
</evidence>
<gene>
    <name evidence="6" type="ORF">ACJMK2_040606</name>
</gene>
<evidence type="ECO:0000256" key="5">
    <source>
        <dbReference type="SAM" id="MobiDB-lite"/>
    </source>
</evidence>
<evidence type="ECO:0000313" key="7">
    <source>
        <dbReference type="Proteomes" id="UP001634394"/>
    </source>
</evidence>
<dbReference type="AlphaFoldDB" id="A0ABD3W1I9"/>
<feature type="compositionally biased region" description="Polar residues" evidence="5">
    <location>
        <begin position="42"/>
        <end position="55"/>
    </location>
</feature>
<dbReference type="PANTHER" id="PTHR12751">
    <property type="entry name" value="PHOSPHATASE AND ACTIN REGULATOR PHACTR"/>
    <property type="match status" value="1"/>
</dbReference>
<evidence type="ECO:0000256" key="4">
    <source>
        <dbReference type="PROSITE-ProRule" id="PRU00401"/>
    </source>
</evidence>
<feature type="compositionally biased region" description="Pro residues" evidence="5">
    <location>
        <begin position="417"/>
        <end position="436"/>
    </location>
</feature>
<feature type="compositionally biased region" description="Low complexity" evidence="5">
    <location>
        <begin position="230"/>
        <end position="247"/>
    </location>
</feature>
<feature type="repeat" description="RPEL" evidence="4">
    <location>
        <begin position="89"/>
        <end position="114"/>
    </location>
</feature>
<accession>A0ABD3W1I9</accession>
<dbReference type="PANTHER" id="PTHR12751:SF18">
    <property type="entry name" value="PHOSPHATASE AND ACTIN REGULATOR 1"/>
    <property type="match status" value="1"/>
</dbReference>
<reference evidence="6 7" key="1">
    <citation type="submission" date="2024-11" db="EMBL/GenBank/DDBJ databases">
        <title>Chromosome-level genome assembly of the freshwater bivalve Anodonta woodiana.</title>
        <authorList>
            <person name="Chen X."/>
        </authorList>
    </citation>
    <scope>NUCLEOTIDE SEQUENCE [LARGE SCALE GENOMIC DNA]</scope>
    <source>
        <strain evidence="6">MN2024</strain>
        <tissue evidence="6">Gills</tissue>
    </source>
</reference>
<keyword evidence="3" id="KW-0009">Actin-binding</keyword>
<comment type="caution">
    <text evidence="6">The sequence shown here is derived from an EMBL/GenBank/DDBJ whole genome shotgun (WGS) entry which is preliminary data.</text>
</comment>
<dbReference type="SMART" id="SM00707">
    <property type="entry name" value="RPEL"/>
    <property type="match status" value="4"/>
</dbReference>
<dbReference type="InterPro" id="IPR004018">
    <property type="entry name" value="RPEL_repeat"/>
</dbReference>
<feature type="repeat" description="RPEL" evidence="4">
    <location>
        <begin position="507"/>
        <end position="532"/>
    </location>
</feature>
<feature type="compositionally biased region" description="Basic and acidic residues" evidence="5">
    <location>
        <begin position="285"/>
        <end position="294"/>
    </location>
</feature>
<dbReference type="PROSITE" id="PS51073">
    <property type="entry name" value="RPEL"/>
    <property type="match status" value="4"/>
</dbReference>
<dbReference type="Proteomes" id="UP001634394">
    <property type="component" value="Unassembled WGS sequence"/>
</dbReference>
<feature type="region of interest" description="Disordered" evidence="5">
    <location>
        <begin position="216"/>
        <end position="495"/>
    </location>
</feature>
<name>A0ABD3W1I9_SINWO</name>
<proteinExistence type="inferred from homology"/>
<organism evidence="6 7">
    <name type="scientific">Sinanodonta woodiana</name>
    <name type="common">Chinese pond mussel</name>
    <name type="synonym">Anodonta woodiana</name>
    <dbReference type="NCBI Taxonomy" id="1069815"/>
    <lineage>
        <taxon>Eukaryota</taxon>
        <taxon>Metazoa</taxon>
        <taxon>Spiralia</taxon>
        <taxon>Lophotrochozoa</taxon>
        <taxon>Mollusca</taxon>
        <taxon>Bivalvia</taxon>
        <taxon>Autobranchia</taxon>
        <taxon>Heteroconchia</taxon>
        <taxon>Palaeoheterodonta</taxon>
        <taxon>Unionida</taxon>
        <taxon>Unionoidea</taxon>
        <taxon>Unionidae</taxon>
        <taxon>Unioninae</taxon>
        <taxon>Sinanodonta</taxon>
    </lineage>
</organism>
<comment type="similarity">
    <text evidence="1">Belongs to the phosphatase and actin regulator family.</text>
</comment>
<dbReference type="GO" id="GO:0003779">
    <property type="term" value="F:actin binding"/>
    <property type="evidence" value="ECO:0007669"/>
    <property type="project" value="UniProtKB-KW"/>
</dbReference>